<name>A0A8J7YRK6_9ARCH</name>
<sequence>MFCPICGKESKGICMECYIQKNPTGIRNFELLTCPKCGKILPDAEDDEKNLKRIVTKNIFRGERIKINGLKIAYNPDEKSEKFMNLKITLFCEYNNKEKFENVSDVRVKVLKTPCPTCSKITGHYCEVILQLRGDREKIKETLNKLDKKFVSNVDELKEGLDVYLISRDYGFSLNKSFADEGAELKFSSKLWGLKDGQRVYRGYILIRFSDLKINDKVKYKDKIYTVLKTGKFLTCESETGKKKQIRMKNREKI</sequence>
<evidence type="ECO:0000313" key="2">
    <source>
        <dbReference type="EMBL" id="NCN64841.1"/>
    </source>
</evidence>
<dbReference type="Pfam" id="PF04981">
    <property type="entry name" value="NMD3"/>
    <property type="match status" value="1"/>
</dbReference>
<gene>
    <name evidence="3" type="ORF">GW779_04365</name>
    <name evidence="2" type="ORF">GW910_02025</name>
</gene>
<evidence type="ECO:0000313" key="4">
    <source>
        <dbReference type="Proteomes" id="UP000768163"/>
    </source>
</evidence>
<dbReference type="Proteomes" id="UP000738826">
    <property type="component" value="Unassembled WGS sequence"/>
</dbReference>
<dbReference type="AlphaFoldDB" id="A0A8J7YRK6"/>
<feature type="domain" description="Nmd3 N-terminal" evidence="1">
    <location>
        <begin position="3"/>
        <end position="208"/>
    </location>
</feature>
<protein>
    <recommendedName>
        <fullName evidence="1">Nmd3 N-terminal domain-containing protein</fullName>
    </recommendedName>
</protein>
<dbReference type="InterPro" id="IPR007064">
    <property type="entry name" value="Nmd3_N"/>
</dbReference>
<proteinExistence type="predicted"/>
<dbReference type="Proteomes" id="UP000768163">
    <property type="component" value="Unassembled WGS sequence"/>
</dbReference>
<organism evidence="2 4">
    <name type="scientific">Candidatus Altarchaeum hamiconexum</name>
    <dbReference type="NCBI Taxonomy" id="1803513"/>
    <lineage>
        <taxon>Archaea</taxon>
        <taxon>Candidatus Altarchaeota</taxon>
        <taxon>Candidatus Altiarchaeia</taxon>
        <taxon>Candidatus Altarchaeales</taxon>
        <taxon>Candidatus Altarchaeaceae</taxon>
        <taxon>Candidatus Altarchaeum</taxon>
    </lineage>
</organism>
<reference evidence="2" key="1">
    <citation type="submission" date="2019-11" db="EMBL/GenBank/DDBJ databases">
        <title>Lipid analysis of CO2-rich subsurface aquifers suggests an autotrophy-based deep biosphere with lysolipids enriched in CPR bacteria.</title>
        <authorList>
            <person name="Probst A.J."/>
            <person name="Elling F.J."/>
            <person name="Castelle C.J."/>
            <person name="Zhu Q."/>
            <person name="Elvert M."/>
            <person name="Birarda G."/>
            <person name="Holman H.-Y."/>
            <person name="Lane K.R."/>
            <person name="Ladd B."/>
            <person name="Ryan M.C."/>
            <person name="Woyke T."/>
            <person name="Hinrichs K.-U."/>
            <person name="Banfield J.F."/>
        </authorList>
    </citation>
    <scope>NUCLEOTIDE SEQUENCE</scope>
    <source>
        <strain evidence="2">CG_2015-01_33_1645</strain>
        <strain evidence="3">CG_2015-04_33_537</strain>
    </source>
</reference>
<dbReference type="EMBL" id="JAACQH010000094">
    <property type="protein sequence ID" value="NCS91629.1"/>
    <property type="molecule type" value="Genomic_DNA"/>
</dbReference>
<evidence type="ECO:0000259" key="1">
    <source>
        <dbReference type="Pfam" id="PF04981"/>
    </source>
</evidence>
<evidence type="ECO:0000313" key="3">
    <source>
        <dbReference type="EMBL" id="NCS91629.1"/>
    </source>
</evidence>
<dbReference type="EMBL" id="JAACVF010000046">
    <property type="protein sequence ID" value="NCN64841.1"/>
    <property type="molecule type" value="Genomic_DNA"/>
</dbReference>
<comment type="caution">
    <text evidence="2">The sequence shown here is derived from an EMBL/GenBank/DDBJ whole genome shotgun (WGS) entry which is preliminary data.</text>
</comment>
<accession>A0A8J7YRK6</accession>